<dbReference type="RefSeq" id="WP_102112267.1">
    <property type="nucleotide sequence ID" value="NZ_BMGN01000002.1"/>
</dbReference>
<dbReference type="InterPro" id="IPR037151">
    <property type="entry name" value="AlkB-like_sf"/>
</dbReference>
<evidence type="ECO:0000256" key="3">
    <source>
        <dbReference type="ARBA" id="ARBA00023002"/>
    </source>
</evidence>
<keyword evidence="1 6" id="KW-0479">Metal-binding</keyword>
<dbReference type="PANTHER" id="PTHR16557:SF2">
    <property type="entry name" value="NUCLEIC ACID DIOXYGENASE ALKBH1"/>
    <property type="match status" value="1"/>
</dbReference>
<dbReference type="Gene3D" id="2.60.120.590">
    <property type="entry name" value="Alpha-ketoglutarate-dependent dioxygenase AlkB-like"/>
    <property type="match status" value="1"/>
</dbReference>
<feature type="binding site" evidence="5">
    <location>
        <position position="123"/>
    </location>
    <ligand>
        <name>substrate</name>
    </ligand>
</feature>
<dbReference type="PANTHER" id="PTHR16557">
    <property type="entry name" value="ALKYLATED DNA REPAIR PROTEIN ALKB-RELATED"/>
    <property type="match status" value="1"/>
</dbReference>
<evidence type="ECO:0000256" key="1">
    <source>
        <dbReference type="ARBA" id="ARBA00022723"/>
    </source>
</evidence>
<feature type="binding site" evidence="5">
    <location>
        <begin position="107"/>
        <end position="109"/>
    </location>
    <ligand>
        <name>2-oxoglutarate</name>
        <dbReference type="ChEBI" id="CHEBI:16810"/>
    </ligand>
</feature>
<organism evidence="7 8">
    <name type="scientific">Niveispirillum cyanobacteriorum</name>
    <dbReference type="NCBI Taxonomy" id="1612173"/>
    <lineage>
        <taxon>Bacteria</taxon>
        <taxon>Pseudomonadati</taxon>
        <taxon>Pseudomonadota</taxon>
        <taxon>Alphaproteobacteria</taxon>
        <taxon>Rhodospirillales</taxon>
        <taxon>Azospirillaceae</taxon>
        <taxon>Niveispirillum</taxon>
    </lineage>
</organism>
<dbReference type="GO" id="GO:0035513">
    <property type="term" value="P:oxidative RNA demethylation"/>
    <property type="evidence" value="ECO:0007669"/>
    <property type="project" value="TreeGrafter"/>
</dbReference>
<name>A0A2K9NEH8_9PROT</name>
<feature type="binding site" evidence="5">
    <location>
        <position position="60"/>
    </location>
    <ligand>
        <name>substrate</name>
    </ligand>
</feature>
<protein>
    <submittedName>
        <fullName evidence="7">Alkylated DNA repair dioxygenase</fullName>
    </submittedName>
</protein>
<dbReference type="Pfam" id="PF13532">
    <property type="entry name" value="2OG-FeII_Oxy_2"/>
    <property type="match status" value="1"/>
</dbReference>
<dbReference type="InterPro" id="IPR027450">
    <property type="entry name" value="AlkB-like"/>
</dbReference>
<sequence length="204" mass="22609">MTTMAEGFRILPGYLDRDGQKSILSLVDTIAQQAPFTRYIMPRTGRPFSIDMTNAGSQGWIADRQSYRYSPVHPVTGRPWPAIPDALLALWRDLTGYGHDPECCLINHYQGDGAKLSLHRDEDEEAKDAPILNISLGDTGIFRLGGPARSDPTRSFPVESGTVMIFAGPSRLYYHGVDRLRVGSSRLLPQGGRLNLTLRRVTVP</sequence>
<proteinExistence type="predicted"/>
<dbReference type="GO" id="GO:0035515">
    <property type="term" value="F:oxidative RNA demethylase activity"/>
    <property type="evidence" value="ECO:0007669"/>
    <property type="project" value="TreeGrafter"/>
</dbReference>
<feature type="binding site" evidence="5">
    <location>
        <position position="149"/>
    </location>
    <ligand>
        <name>substrate</name>
    </ligand>
</feature>
<evidence type="ECO:0000256" key="4">
    <source>
        <dbReference type="ARBA" id="ARBA00023004"/>
    </source>
</evidence>
<feature type="binding site" evidence="5">
    <location>
        <begin position="67"/>
        <end position="69"/>
    </location>
    <ligand>
        <name>substrate</name>
    </ligand>
</feature>
<keyword evidence="3" id="KW-0560">Oxidoreductase</keyword>
<evidence type="ECO:0000256" key="6">
    <source>
        <dbReference type="PIRSR" id="PIRSR604574-2"/>
    </source>
</evidence>
<evidence type="ECO:0000313" key="7">
    <source>
        <dbReference type="EMBL" id="AUN30585.1"/>
    </source>
</evidence>
<keyword evidence="8" id="KW-1185">Reference proteome</keyword>
<dbReference type="KEGG" id="ncb:C0V82_10315"/>
<evidence type="ECO:0000256" key="2">
    <source>
        <dbReference type="ARBA" id="ARBA00022964"/>
    </source>
</evidence>
<keyword evidence="2 7" id="KW-0223">Dioxygenase</keyword>
<dbReference type="SUPFAM" id="SSF51197">
    <property type="entry name" value="Clavaminate synthase-like"/>
    <property type="match status" value="1"/>
</dbReference>
<dbReference type="OrthoDB" id="9796932at2"/>
<evidence type="ECO:0000256" key="5">
    <source>
        <dbReference type="PIRSR" id="PIRSR604574-1"/>
    </source>
</evidence>
<feature type="binding site" evidence="6">
    <location>
        <position position="119"/>
    </location>
    <ligand>
        <name>Fe cation</name>
        <dbReference type="ChEBI" id="CHEBI:24875"/>
        <note>catalytic</note>
    </ligand>
</feature>
<dbReference type="InterPro" id="IPR005123">
    <property type="entry name" value="Oxoglu/Fe-dep_dioxygenase_dom"/>
</dbReference>
<feature type="binding site" evidence="6">
    <location>
        <position position="121"/>
    </location>
    <ligand>
        <name>Fe cation</name>
        <dbReference type="ChEBI" id="CHEBI:24875"/>
        <note>catalytic</note>
    </ligand>
</feature>
<comment type="cofactor">
    <cofactor evidence="6">
        <name>Fe(2+)</name>
        <dbReference type="ChEBI" id="CHEBI:29033"/>
    </cofactor>
    <text evidence="6">Binds 1 Fe(2+) ion per subunit.</text>
</comment>
<feature type="binding site" evidence="5">
    <location>
        <begin position="193"/>
        <end position="199"/>
    </location>
    <ligand>
        <name>2-oxoglutarate</name>
        <dbReference type="ChEBI" id="CHEBI:16810"/>
    </ligand>
</feature>
<evidence type="ECO:0000313" key="8">
    <source>
        <dbReference type="Proteomes" id="UP000234752"/>
    </source>
</evidence>
<gene>
    <name evidence="7" type="ORF">C0V82_10315</name>
</gene>
<dbReference type="EMBL" id="CP025611">
    <property type="protein sequence ID" value="AUN30585.1"/>
    <property type="molecule type" value="Genomic_DNA"/>
</dbReference>
<reference evidence="7 8" key="1">
    <citation type="submission" date="2017-12" db="EMBL/GenBank/DDBJ databases">
        <title>Genomes of bacteria within cyanobacterial aggregates.</title>
        <authorList>
            <person name="Cai H."/>
        </authorList>
    </citation>
    <scope>NUCLEOTIDE SEQUENCE [LARGE SCALE GENOMIC DNA]</scope>
    <source>
        <strain evidence="7 8">TH16</strain>
    </source>
</reference>
<dbReference type="GO" id="GO:0008198">
    <property type="term" value="F:ferrous iron binding"/>
    <property type="evidence" value="ECO:0007669"/>
    <property type="project" value="TreeGrafter"/>
</dbReference>
<dbReference type="GO" id="GO:0005737">
    <property type="term" value="C:cytoplasm"/>
    <property type="evidence" value="ECO:0007669"/>
    <property type="project" value="TreeGrafter"/>
</dbReference>
<dbReference type="InterPro" id="IPR004574">
    <property type="entry name" value="Alkb"/>
</dbReference>
<dbReference type="Proteomes" id="UP000234752">
    <property type="component" value="Chromosome eg_1"/>
</dbReference>
<dbReference type="PROSITE" id="PS51471">
    <property type="entry name" value="FE2OG_OXY"/>
    <property type="match status" value="1"/>
</dbReference>
<keyword evidence="4 6" id="KW-0408">Iron</keyword>
<accession>A0A2K9NEH8</accession>
<dbReference type="GO" id="GO:0035516">
    <property type="term" value="F:broad specificity oxidative DNA demethylase activity"/>
    <property type="evidence" value="ECO:0007669"/>
    <property type="project" value="TreeGrafter"/>
</dbReference>
<feature type="binding site" evidence="6">
    <location>
        <position position="175"/>
    </location>
    <ligand>
        <name>Fe cation</name>
        <dbReference type="ChEBI" id="CHEBI:24875"/>
        <note>catalytic</note>
    </ligand>
</feature>
<dbReference type="AlphaFoldDB" id="A0A2K9NEH8"/>